<dbReference type="KEGG" id="cvn:111134351"/>
<feature type="compositionally biased region" description="Basic residues" evidence="1">
    <location>
        <begin position="149"/>
        <end position="159"/>
    </location>
</feature>
<feature type="compositionally biased region" description="Basic and acidic residues" evidence="1">
    <location>
        <begin position="239"/>
        <end position="251"/>
    </location>
</feature>
<dbReference type="OrthoDB" id="6136481at2759"/>
<protein>
    <submittedName>
        <fullName evidence="3">Uncharacterized protein LOC111134351 isoform X1</fullName>
    </submittedName>
</protein>
<dbReference type="GeneID" id="111134351"/>
<keyword evidence="2" id="KW-1185">Reference proteome</keyword>
<dbReference type="Proteomes" id="UP000694844">
    <property type="component" value="Chromosome 1"/>
</dbReference>
<evidence type="ECO:0000256" key="1">
    <source>
        <dbReference type="SAM" id="MobiDB-lite"/>
    </source>
</evidence>
<evidence type="ECO:0000313" key="2">
    <source>
        <dbReference type="Proteomes" id="UP000694844"/>
    </source>
</evidence>
<name>A0A8B8EEC8_CRAVI</name>
<feature type="region of interest" description="Disordered" evidence="1">
    <location>
        <begin position="93"/>
        <end position="170"/>
    </location>
</feature>
<dbReference type="RefSeq" id="XP_022339007.1">
    <property type="nucleotide sequence ID" value="XM_022483299.1"/>
</dbReference>
<feature type="compositionally biased region" description="Polar residues" evidence="1">
    <location>
        <begin position="229"/>
        <end position="238"/>
    </location>
</feature>
<evidence type="ECO:0000313" key="3">
    <source>
        <dbReference type="RefSeq" id="XP_022339007.1"/>
    </source>
</evidence>
<accession>A0A8B8EEC8</accession>
<feature type="region of interest" description="Disordered" evidence="1">
    <location>
        <begin position="217"/>
        <end position="251"/>
    </location>
</feature>
<proteinExistence type="predicted"/>
<dbReference type="AlphaFoldDB" id="A0A8B8EEC8"/>
<gene>
    <name evidence="3" type="primary">LOC111134351</name>
</gene>
<feature type="compositionally biased region" description="Basic and acidic residues" evidence="1">
    <location>
        <begin position="128"/>
        <end position="146"/>
    </location>
</feature>
<organism evidence="2 3">
    <name type="scientific">Crassostrea virginica</name>
    <name type="common">Eastern oyster</name>
    <dbReference type="NCBI Taxonomy" id="6565"/>
    <lineage>
        <taxon>Eukaryota</taxon>
        <taxon>Metazoa</taxon>
        <taxon>Spiralia</taxon>
        <taxon>Lophotrochozoa</taxon>
        <taxon>Mollusca</taxon>
        <taxon>Bivalvia</taxon>
        <taxon>Autobranchia</taxon>
        <taxon>Pteriomorphia</taxon>
        <taxon>Ostreida</taxon>
        <taxon>Ostreoidea</taxon>
        <taxon>Ostreidae</taxon>
        <taxon>Crassostrea</taxon>
    </lineage>
</organism>
<reference evidence="3" key="2">
    <citation type="submission" date="2025-08" db="UniProtKB">
        <authorList>
            <consortium name="RefSeq"/>
        </authorList>
    </citation>
    <scope>IDENTIFICATION</scope>
    <source>
        <tissue evidence="3">Whole sample</tissue>
    </source>
</reference>
<sequence length="288" mass="33234">MGCEQESCYDVSNLEKTRRLFNMSSGVNISKNTVKRIKQGELQLNYKINKINSSLAESLHEINNTVRAIEQEQFTSPSDFKPYYLRRRNSTEHSMHAYDPSSSNEPRERASSFGSHSIIRSPVLSATHSRESVGSEDSAGKRDVSPLRRTSRKSHSLHHHHDESPGSSLSQFYHFNRMKSRRNSLPMSFSLQNSHDFHAHSRDSSEQGVNMRLRRVEHELSHRKPKSIRQLSATSMTSIDERKENEKNELDKRRQAAEEYFGEVQGCTYLRSKTADMKTLSVEEIFQK</sequence>
<reference evidence="2" key="1">
    <citation type="submission" date="2024-06" db="UniProtKB">
        <authorList>
            <consortium name="RefSeq"/>
        </authorList>
    </citation>
    <scope>NUCLEOTIDE SEQUENCE [LARGE SCALE GENOMIC DNA]</scope>
</reference>